<name>A0A9X0QI92_9BACT</name>
<dbReference type="EMBL" id="JACHEB010000012">
    <property type="protein sequence ID" value="MBB5330962.1"/>
    <property type="molecule type" value="Genomic_DNA"/>
</dbReference>
<keyword evidence="1" id="KW-0472">Membrane</keyword>
<evidence type="ECO:0000256" key="1">
    <source>
        <dbReference type="SAM" id="Phobius"/>
    </source>
</evidence>
<feature type="transmembrane region" description="Helical" evidence="1">
    <location>
        <begin position="235"/>
        <end position="254"/>
    </location>
</feature>
<comment type="caution">
    <text evidence="2">The sequence shown here is derived from an EMBL/GenBank/DDBJ whole genome shotgun (WGS) entry which is preliminary data.</text>
</comment>
<proteinExistence type="predicted"/>
<feature type="transmembrane region" description="Helical" evidence="1">
    <location>
        <begin position="204"/>
        <end position="223"/>
    </location>
</feature>
<keyword evidence="1" id="KW-0812">Transmembrane</keyword>
<keyword evidence="3" id="KW-1185">Reference proteome</keyword>
<reference evidence="2 3" key="1">
    <citation type="submission" date="2020-08" db="EMBL/GenBank/DDBJ databases">
        <title>Genomic Encyclopedia of Type Strains, Phase IV (KMG-V): Genome sequencing to study the core and pangenomes of soil and plant-associated prokaryotes.</title>
        <authorList>
            <person name="Whitman W."/>
        </authorList>
    </citation>
    <scope>NUCLEOTIDE SEQUENCE [LARGE SCALE GENOMIC DNA]</scope>
    <source>
        <strain evidence="2 3">X5P2</strain>
    </source>
</reference>
<organism evidence="2 3">
    <name type="scientific">Tunturiibacter gelidiferens</name>
    <dbReference type="NCBI Taxonomy" id="3069689"/>
    <lineage>
        <taxon>Bacteria</taxon>
        <taxon>Pseudomonadati</taxon>
        <taxon>Acidobacteriota</taxon>
        <taxon>Terriglobia</taxon>
        <taxon>Terriglobales</taxon>
        <taxon>Acidobacteriaceae</taxon>
        <taxon>Tunturiibacter</taxon>
    </lineage>
</organism>
<dbReference type="RefSeq" id="WP_183980839.1">
    <property type="nucleotide sequence ID" value="NZ_JACHEB010000012.1"/>
</dbReference>
<feature type="transmembrane region" description="Helical" evidence="1">
    <location>
        <begin position="266"/>
        <end position="284"/>
    </location>
</feature>
<feature type="transmembrane region" description="Helical" evidence="1">
    <location>
        <begin position="76"/>
        <end position="96"/>
    </location>
</feature>
<gene>
    <name evidence="2" type="ORF">HDF14_004599</name>
</gene>
<feature type="transmembrane region" description="Helical" evidence="1">
    <location>
        <begin position="164"/>
        <end position="184"/>
    </location>
</feature>
<evidence type="ECO:0000313" key="2">
    <source>
        <dbReference type="EMBL" id="MBB5330962.1"/>
    </source>
</evidence>
<dbReference type="AlphaFoldDB" id="A0A9X0QI92"/>
<feature type="transmembrane region" description="Helical" evidence="1">
    <location>
        <begin position="128"/>
        <end position="152"/>
    </location>
</feature>
<evidence type="ECO:0000313" key="3">
    <source>
        <dbReference type="Proteomes" id="UP000535182"/>
    </source>
</evidence>
<dbReference type="Proteomes" id="UP000535182">
    <property type="component" value="Unassembled WGS sequence"/>
</dbReference>
<feature type="transmembrane region" description="Helical" evidence="1">
    <location>
        <begin position="103"/>
        <end position="122"/>
    </location>
</feature>
<feature type="transmembrane region" description="Helical" evidence="1">
    <location>
        <begin position="6"/>
        <end position="24"/>
    </location>
</feature>
<protein>
    <submittedName>
        <fullName evidence="2">Membrane protein YphA (DoxX/SURF4 family)</fullName>
    </submittedName>
</protein>
<keyword evidence="1" id="KW-1133">Transmembrane helix</keyword>
<feature type="transmembrane region" description="Helical" evidence="1">
    <location>
        <begin position="45"/>
        <end position="70"/>
    </location>
</feature>
<accession>A0A9X0QI92</accession>
<sequence>MPPSTNIWICAAGVIVLVIGFVAARRELQAAAGPDKLVAVGRVLFAAPLAAFGVEHLVLGKVIIGAVPVFMPARLFWVYFVAIALIAAAFSLALGIRVRLTATLLAIMFFLFVVMLHVPNAVKGHDRIVWNVALRDLSFGAGALALAGYLWSGARDRGENVAVWIGRVVFGVVLMVYGVELILFPQFAPGVPLGKLTPSWVPGPHVWAFLTGVVCIGGGVAILTRRYCRDGATTVGLVMTLLTLFLYLPIFLMASGVPAGLEGANYVWDTLLYAGAVLLVAEGAPKLRSQDDVMLRDEVRSPVVVR</sequence>